<keyword evidence="3 5" id="KW-1133">Transmembrane helix</keyword>
<evidence type="ECO:0000256" key="5">
    <source>
        <dbReference type="SAM" id="Phobius"/>
    </source>
</evidence>
<dbReference type="AlphaFoldDB" id="A0A510Y1Q3"/>
<comment type="caution">
    <text evidence="6">The sequence shown here is derived from an EMBL/GenBank/DDBJ whole genome shotgun (WGS) entry which is preliminary data.</text>
</comment>
<dbReference type="InterPro" id="IPR052719">
    <property type="entry name" value="CvpA-like"/>
</dbReference>
<evidence type="ECO:0000256" key="2">
    <source>
        <dbReference type="ARBA" id="ARBA00022692"/>
    </source>
</evidence>
<evidence type="ECO:0000256" key="1">
    <source>
        <dbReference type="ARBA" id="ARBA00004141"/>
    </source>
</evidence>
<evidence type="ECO:0000256" key="4">
    <source>
        <dbReference type="ARBA" id="ARBA00023136"/>
    </source>
</evidence>
<dbReference type="GO" id="GO:0009403">
    <property type="term" value="P:toxin biosynthetic process"/>
    <property type="evidence" value="ECO:0007669"/>
    <property type="project" value="InterPro"/>
</dbReference>
<keyword evidence="4 5" id="KW-0472">Membrane</keyword>
<dbReference type="PANTHER" id="PTHR36926">
    <property type="entry name" value="COLICIN V PRODUCTION PROTEIN"/>
    <property type="match status" value="1"/>
</dbReference>
<feature type="transmembrane region" description="Helical" evidence="5">
    <location>
        <begin position="102"/>
        <end position="122"/>
    </location>
</feature>
<dbReference type="Proteomes" id="UP000321419">
    <property type="component" value="Unassembled WGS sequence"/>
</dbReference>
<reference evidence="6 7" key="1">
    <citation type="submission" date="2019-07" db="EMBL/GenBank/DDBJ databases">
        <title>Whole genome shotgun sequence of Pseudoalteromonas espejiana NBRC 102222.</title>
        <authorList>
            <person name="Hosoyama A."/>
            <person name="Uohara A."/>
            <person name="Ohji S."/>
            <person name="Ichikawa N."/>
        </authorList>
    </citation>
    <scope>NUCLEOTIDE SEQUENCE [LARGE SCALE GENOMIC DNA]</scope>
    <source>
        <strain evidence="6 7">NBRC 102222</strain>
    </source>
</reference>
<feature type="transmembrane region" description="Helical" evidence="5">
    <location>
        <begin position="67"/>
        <end position="90"/>
    </location>
</feature>
<keyword evidence="7" id="KW-1185">Reference proteome</keyword>
<dbReference type="PANTHER" id="PTHR36926:SF1">
    <property type="entry name" value="COLICIN V PRODUCTION PROTEIN"/>
    <property type="match status" value="1"/>
</dbReference>
<feature type="transmembrane region" description="Helical" evidence="5">
    <location>
        <begin position="6"/>
        <end position="27"/>
    </location>
</feature>
<name>A0A510Y1Q3_9GAMM</name>
<evidence type="ECO:0000313" key="6">
    <source>
        <dbReference type="EMBL" id="GEK56801.1"/>
    </source>
</evidence>
<keyword evidence="2 5" id="KW-0812">Transmembrane</keyword>
<evidence type="ECO:0000256" key="3">
    <source>
        <dbReference type="ARBA" id="ARBA00022989"/>
    </source>
</evidence>
<organism evidence="6 7">
    <name type="scientific">Pseudoalteromonas espejiana</name>
    <dbReference type="NCBI Taxonomy" id="28107"/>
    <lineage>
        <taxon>Bacteria</taxon>
        <taxon>Pseudomonadati</taxon>
        <taxon>Pseudomonadota</taxon>
        <taxon>Gammaproteobacteria</taxon>
        <taxon>Alteromonadales</taxon>
        <taxon>Pseudoalteromonadaceae</taxon>
        <taxon>Pseudoalteromonas</taxon>
    </lineage>
</organism>
<dbReference type="InterPro" id="IPR003825">
    <property type="entry name" value="Colicin-V_CvpA"/>
</dbReference>
<dbReference type="GO" id="GO:0016020">
    <property type="term" value="C:membrane"/>
    <property type="evidence" value="ECO:0007669"/>
    <property type="project" value="UniProtKB-SubCell"/>
</dbReference>
<feature type="transmembrane region" description="Helical" evidence="5">
    <location>
        <begin position="134"/>
        <end position="152"/>
    </location>
</feature>
<sequence>MVYMIWVDYAILGIIALSTIIGLIRGFVKEAMSLAVWACAFIISSLFYQYLASFLTSISEPLLRNAAAIAILFFATLLLGGLLNYILGELVQRTGLSGTDRVFGIVFGALRGVLVVSALLFFLDAFTGAPNTHWWGNSILIPEFGFVVEWFFSYLENNSSFLNSVNR</sequence>
<evidence type="ECO:0000313" key="7">
    <source>
        <dbReference type="Proteomes" id="UP000321419"/>
    </source>
</evidence>
<comment type="subcellular location">
    <subcellularLocation>
        <location evidence="1">Membrane</location>
        <topology evidence="1">Multi-pass membrane protein</topology>
    </subcellularLocation>
</comment>
<dbReference type="EMBL" id="BJUM01000054">
    <property type="protein sequence ID" value="GEK56801.1"/>
    <property type="molecule type" value="Genomic_DNA"/>
</dbReference>
<proteinExistence type="predicted"/>
<gene>
    <name evidence="6" type="primary">cvpA</name>
    <name evidence="6" type="ORF">PES01_36460</name>
</gene>
<protein>
    <submittedName>
        <fullName evidence="6">Bacteriocin production protein</fullName>
    </submittedName>
</protein>
<feature type="transmembrane region" description="Helical" evidence="5">
    <location>
        <begin position="34"/>
        <end position="55"/>
    </location>
</feature>
<accession>A0A510Y1Q3</accession>
<dbReference type="Pfam" id="PF02674">
    <property type="entry name" value="Colicin_V"/>
    <property type="match status" value="1"/>
</dbReference>